<evidence type="ECO:0000313" key="4">
    <source>
        <dbReference type="Proteomes" id="UP001500523"/>
    </source>
</evidence>
<accession>A0ABP7CTX2</accession>
<feature type="signal peptide" evidence="1">
    <location>
        <begin position="1"/>
        <end position="20"/>
    </location>
</feature>
<dbReference type="PROSITE" id="PS50983">
    <property type="entry name" value="FE_B12_PBP"/>
    <property type="match status" value="1"/>
</dbReference>
<gene>
    <name evidence="3" type="ORF">GCM10022268_03580</name>
</gene>
<evidence type="ECO:0000259" key="2">
    <source>
        <dbReference type="PROSITE" id="PS50983"/>
    </source>
</evidence>
<dbReference type="Gene3D" id="3.40.50.1980">
    <property type="entry name" value="Nitrogenase molybdenum iron protein domain"/>
    <property type="match status" value="2"/>
</dbReference>
<protein>
    <submittedName>
        <fullName evidence="3">ABC transporter substrate-binding protein</fullName>
    </submittedName>
</protein>
<keyword evidence="1" id="KW-0732">Signal</keyword>
<dbReference type="EMBL" id="BAABBF010000001">
    <property type="protein sequence ID" value="GAA3696294.1"/>
    <property type="molecule type" value="Genomic_DNA"/>
</dbReference>
<comment type="caution">
    <text evidence="3">The sequence shown here is derived from an EMBL/GenBank/DDBJ whole genome shotgun (WGS) entry which is preliminary data.</text>
</comment>
<dbReference type="PANTHER" id="PTHR30535">
    <property type="entry name" value="VITAMIN B12-BINDING PROTEIN"/>
    <property type="match status" value="1"/>
</dbReference>
<keyword evidence="4" id="KW-1185">Reference proteome</keyword>
<name>A0ABP7CTX2_9SPHN</name>
<feature type="chain" id="PRO_5047048235" evidence="1">
    <location>
        <begin position="21"/>
        <end position="289"/>
    </location>
</feature>
<dbReference type="SUPFAM" id="SSF53807">
    <property type="entry name" value="Helical backbone' metal receptor"/>
    <property type="match status" value="1"/>
</dbReference>
<dbReference type="RefSeq" id="WP_344691657.1">
    <property type="nucleotide sequence ID" value="NZ_BAABBF010000001.1"/>
</dbReference>
<dbReference type="Proteomes" id="UP001500523">
    <property type="component" value="Unassembled WGS sequence"/>
</dbReference>
<evidence type="ECO:0000256" key="1">
    <source>
        <dbReference type="SAM" id="SignalP"/>
    </source>
</evidence>
<proteinExistence type="predicted"/>
<feature type="domain" description="Fe/B12 periplasmic-binding" evidence="2">
    <location>
        <begin position="28"/>
        <end position="278"/>
    </location>
</feature>
<dbReference type="InterPro" id="IPR002491">
    <property type="entry name" value="ABC_transptr_periplasmic_BD"/>
</dbReference>
<reference evidence="4" key="1">
    <citation type="journal article" date="2019" name="Int. J. Syst. Evol. Microbiol.">
        <title>The Global Catalogue of Microorganisms (GCM) 10K type strain sequencing project: providing services to taxonomists for standard genome sequencing and annotation.</title>
        <authorList>
            <consortium name="The Broad Institute Genomics Platform"/>
            <consortium name="The Broad Institute Genome Sequencing Center for Infectious Disease"/>
            <person name="Wu L."/>
            <person name="Ma J."/>
        </authorList>
    </citation>
    <scope>NUCLEOTIDE SEQUENCE [LARGE SCALE GENOMIC DNA]</scope>
    <source>
        <strain evidence="4">JCM 17498</strain>
    </source>
</reference>
<dbReference type="InterPro" id="IPR050902">
    <property type="entry name" value="ABC_Transporter_SBP"/>
</dbReference>
<evidence type="ECO:0000313" key="3">
    <source>
        <dbReference type="EMBL" id="GAA3696294.1"/>
    </source>
</evidence>
<organism evidence="3 4">
    <name type="scientific">Sphingomonas cynarae</name>
    <dbReference type="NCBI Taxonomy" id="930197"/>
    <lineage>
        <taxon>Bacteria</taxon>
        <taxon>Pseudomonadati</taxon>
        <taxon>Pseudomonadota</taxon>
        <taxon>Alphaproteobacteria</taxon>
        <taxon>Sphingomonadales</taxon>
        <taxon>Sphingomonadaceae</taxon>
        <taxon>Sphingomonas</taxon>
    </lineage>
</organism>
<sequence length="289" mass="30762">MRRHLLTVLAAILASSSAEAAPRQPPRRIVSLDLCADQLLVALADRGQVAALTEWARDPDLSAVAEQARRWPFTRRSAEEVMALRPDLVIGAPFRTRAAIAPLRLPAAAMIDLPLQNDVAGIEQAIATVAAAVGHPARGKRLIAAMRADLAAVGPPPGRGRVAAYYQRQGYLTGTGTLVDDMMARVGLVNLARRLGRPPLSTLSLEEMALARPAFLVMEADTRVATDRGTAALHHPVLDAAVPPARRLYIPQPLTVCGGPAYARAVALLAAQVRAADRRGPARPVRTTP</sequence>
<dbReference type="Pfam" id="PF01497">
    <property type="entry name" value="Peripla_BP_2"/>
    <property type="match status" value="1"/>
</dbReference>
<dbReference type="PANTHER" id="PTHR30535:SF34">
    <property type="entry name" value="MOLYBDATE-BINDING PROTEIN MOLA"/>
    <property type="match status" value="1"/>
</dbReference>